<dbReference type="EMBL" id="QBKT01000001">
    <property type="protein sequence ID" value="PTX64088.1"/>
    <property type="molecule type" value="Genomic_DNA"/>
</dbReference>
<comment type="caution">
    <text evidence="2">The sequence shown here is derived from an EMBL/GenBank/DDBJ whole genome shotgun (WGS) entry which is preliminary data.</text>
</comment>
<feature type="transmembrane region" description="Helical" evidence="1">
    <location>
        <begin position="6"/>
        <end position="26"/>
    </location>
</feature>
<evidence type="ECO:0000313" key="2">
    <source>
        <dbReference type="EMBL" id="PTX64088.1"/>
    </source>
</evidence>
<accession>A0A2T6C6Y7</accession>
<evidence type="ECO:0000313" key="3">
    <source>
        <dbReference type="Proteomes" id="UP000244090"/>
    </source>
</evidence>
<dbReference type="AlphaFoldDB" id="A0A2T6C6Y7"/>
<keyword evidence="3" id="KW-1185">Reference proteome</keyword>
<gene>
    <name evidence="2" type="ORF">C8N46_101698</name>
</gene>
<dbReference type="RefSeq" id="WP_108113430.1">
    <property type="nucleotide sequence ID" value="NZ_QBKT01000001.1"/>
</dbReference>
<protein>
    <submittedName>
        <fullName evidence="2">Periplasmic chaperone for outer membrane proteins Skp</fullName>
    </submittedName>
</protein>
<dbReference type="Proteomes" id="UP000244090">
    <property type="component" value="Unassembled WGS sequence"/>
</dbReference>
<dbReference type="OrthoDB" id="677272at2"/>
<evidence type="ECO:0000256" key="1">
    <source>
        <dbReference type="SAM" id="Phobius"/>
    </source>
</evidence>
<organism evidence="2 3">
    <name type="scientific">Kordia periserrulae</name>
    <dbReference type="NCBI Taxonomy" id="701523"/>
    <lineage>
        <taxon>Bacteria</taxon>
        <taxon>Pseudomonadati</taxon>
        <taxon>Bacteroidota</taxon>
        <taxon>Flavobacteriia</taxon>
        <taxon>Flavobacteriales</taxon>
        <taxon>Flavobacteriaceae</taxon>
        <taxon>Kordia</taxon>
    </lineage>
</organism>
<dbReference type="Gene3D" id="3.30.910.20">
    <property type="entry name" value="Skp domain"/>
    <property type="match status" value="1"/>
</dbReference>
<keyword evidence="1" id="KW-0472">Membrane</keyword>
<keyword evidence="1" id="KW-0812">Transmembrane</keyword>
<proteinExistence type="predicted"/>
<keyword evidence="1" id="KW-1133">Transmembrane helix</keyword>
<dbReference type="SUPFAM" id="SSF111384">
    <property type="entry name" value="OmpH-like"/>
    <property type="match status" value="1"/>
</dbReference>
<name>A0A2T6C6Y7_9FLAO</name>
<reference evidence="2 3" key="1">
    <citation type="submission" date="2018-04" db="EMBL/GenBank/DDBJ databases">
        <title>Genomic Encyclopedia of Archaeal and Bacterial Type Strains, Phase II (KMG-II): from individual species to whole genera.</title>
        <authorList>
            <person name="Goeker M."/>
        </authorList>
    </citation>
    <scope>NUCLEOTIDE SEQUENCE [LARGE SCALE GENOMIC DNA]</scope>
    <source>
        <strain evidence="2 3">DSM 25731</strain>
    </source>
</reference>
<sequence>MKKLKLLPVINLILLIAGLVYVVVMLNSTEKKQYGYIDNITLFSEFNMVQDLQQMKLPALKNQQKKLDSIYQLMQQQTDPKTIQEFKQKMYVENNAFQKLSTDVKQQINSQAWERLNTYLEEFGKQKNVHLIFGIQGNGNIMYADDAYDFTNEAIQYANTKYEGN</sequence>
<dbReference type="InterPro" id="IPR024930">
    <property type="entry name" value="Skp_dom_sf"/>
</dbReference>